<evidence type="ECO:0000256" key="2">
    <source>
        <dbReference type="ARBA" id="ARBA00022729"/>
    </source>
</evidence>
<feature type="signal peptide" evidence="4">
    <location>
        <begin position="1"/>
        <end position="30"/>
    </location>
</feature>
<dbReference type="AlphaFoldDB" id="A0A2T7UTV5"/>
<dbReference type="EMBL" id="QDDR01000003">
    <property type="protein sequence ID" value="PVE48205.1"/>
    <property type="molecule type" value="Genomic_DNA"/>
</dbReference>
<dbReference type="SUPFAM" id="SSF53850">
    <property type="entry name" value="Periplasmic binding protein-like II"/>
    <property type="match status" value="1"/>
</dbReference>
<dbReference type="PANTHER" id="PTHR33376">
    <property type="match status" value="1"/>
</dbReference>
<dbReference type="Gene3D" id="3.40.190.170">
    <property type="entry name" value="Bacterial extracellular solute-binding protein, family 7"/>
    <property type="match status" value="1"/>
</dbReference>
<dbReference type="GO" id="GO:0055085">
    <property type="term" value="P:transmembrane transport"/>
    <property type="evidence" value="ECO:0007669"/>
    <property type="project" value="InterPro"/>
</dbReference>
<keyword evidence="2 4" id="KW-0732">Signal</keyword>
<comment type="caution">
    <text evidence="5">The sequence shown here is derived from an EMBL/GenBank/DDBJ whole genome shotgun (WGS) entry which is preliminary data.</text>
</comment>
<accession>A0A2T7UTV5</accession>
<dbReference type="InterPro" id="IPR038404">
    <property type="entry name" value="TRAP_DctP_sf"/>
</dbReference>
<evidence type="ECO:0000313" key="6">
    <source>
        <dbReference type="Proteomes" id="UP000244810"/>
    </source>
</evidence>
<name>A0A2T7UTV5_9RHOB</name>
<reference evidence="5 6" key="1">
    <citation type="journal article" date="2011" name="Syst. Appl. Microbiol.">
        <title>Defluviimonas denitrificans gen. nov., sp. nov., and Pararhodobacter aggregans gen. nov., sp. nov., non-phototrophic Rhodobacteraceae from the biofilter of a marine aquaculture.</title>
        <authorList>
            <person name="Foesel B.U."/>
            <person name="Drake H.L."/>
            <person name="Schramm A."/>
        </authorList>
    </citation>
    <scope>NUCLEOTIDE SEQUENCE [LARGE SCALE GENOMIC DNA]</scope>
    <source>
        <strain evidence="5 6">D1-19</strain>
    </source>
</reference>
<organism evidence="5 6">
    <name type="scientific">Pararhodobacter aggregans</name>
    <dbReference type="NCBI Taxonomy" id="404875"/>
    <lineage>
        <taxon>Bacteria</taxon>
        <taxon>Pseudomonadati</taxon>
        <taxon>Pseudomonadota</taxon>
        <taxon>Alphaproteobacteria</taxon>
        <taxon>Rhodobacterales</taxon>
        <taxon>Paracoccaceae</taxon>
        <taxon>Pararhodobacter</taxon>
    </lineage>
</organism>
<feature type="chain" id="PRO_5015495222" description="C4-dicarboxylate ABC transporter" evidence="4">
    <location>
        <begin position="31"/>
        <end position="340"/>
    </location>
</feature>
<comment type="subcellular location">
    <subcellularLocation>
        <location evidence="1">Periplasm</location>
    </subcellularLocation>
</comment>
<gene>
    <name evidence="5" type="ORF">DDE23_08750</name>
</gene>
<dbReference type="RefSeq" id="WP_107751578.1">
    <property type="nucleotide sequence ID" value="NZ_QBKF01000004.1"/>
</dbReference>
<dbReference type="PANTHER" id="PTHR33376:SF4">
    <property type="entry name" value="SIALIC ACID-BINDING PERIPLASMIC PROTEIN SIAP"/>
    <property type="match status" value="1"/>
</dbReference>
<protein>
    <recommendedName>
        <fullName evidence="7">C4-dicarboxylate ABC transporter</fullName>
    </recommendedName>
</protein>
<evidence type="ECO:0008006" key="7">
    <source>
        <dbReference type="Google" id="ProtNLM"/>
    </source>
</evidence>
<dbReference type="NCBIfam" id="NF037995">
    <property type="entry name" value="TRAP_S1"/>
    <property type="match status" value="1"/>
</dbReference>
<keyword evidence="6" id="KW-1185">Reference proteome</keyword>
<sequence length="340" mass="36171">MTVLPPLRRAGFLASATAVATLFAAVPALAEPTLTITLDTPPSHMRNVYVGRFAEALTDRSGGALTVEIFDSGQLYSSRDAGRAVARGDAGMAIVSTAPLSRIEPALTVLEFPMFSGISAERMGEIVDGPLGQRLGAMLGEKMDVVALDGWYMLGPINTYSTTTPLNSLEDLRGLQVRHPGGVGAVAYLEALGAIPVSMPYTDVPLALQQGTVDAIVSSNASVLSGSLQESGLGHAYLNNMLTGFYMPIVSHAYWDQLTEEQQSLFRATWAEFVPGQRQDAARQQDEARATLEAAGMVFVEQPAEEAAAQRERLAGAQARMISDLGIEDDIMALARDAVQ</sequence>
<keyword evidence="3" id="KW-0574">Periplasm</keyword>
<dbReference type="GO" id="GO:0042597">
    <property type="term" value="C:periplasmic space"/>
    <property type="evidence" value="ECO:0007669"/>
    <property type="project" value="UniProtKB-SubCell"/>
</dbReference>
<evidence type="ECO:0000256" key="1">
    <source>
        <dbReference type="ARBA" id="ARBA00004418"/>
    </source>
</evidence>
<evidence type="ECO:0000256" key="4">
    <source>
        <dbReference type="SAM" id="SignalP"/>
    </source>
</evidence>
<dbReference type="Pfam" id="PF03480">
    <property type="entry name" value="DctP"/>
    <property type="match status" value="1"/>
</dbReference>
<evidence type="ECO:0000313" key="5">
    <source>
        <dbReference type="EMBL" id="PVE48205.1"/>
    </source>
</evidence>
<dbReference type="OrthoDB" id="8673861at2"/>
<proteinExistence type="predicted"/>
<dbReference type="InterPro" id="IPR018389">
    <property type="entry name" value="DctP_fam"/>
</dbReference>
<dbReference type="Proteomes" id="UP000244810">
    <property type="component" value="Unassembled WGS sequence"/>
</dbReference>
<evidence type="ECO:0000256" key="3">
    <source>
        <dbReference type="ARBA" id="ARBA00022764"/>
    </source>
</evidence>